<evidence type="ECO:0000256" key="1">
    <source>
        <dbReference type="ARBA" id="ARBA00000707"/>
    </source>
</evidence>
<dbReference type="Pfam" id="PF20255">
    <property type="entry name" value="DUF6606"/>
    <property type="match status" value="1"/>
</dbReference>
<organism evidence="11 12">
    <name type="scientific">Pyricularia oryzae (strain 70-15 / ATCC MYA-4617 / FGSC 8958)</name>
    <name type="common">Rice blast fungus</name>
    <name type="synonym">Magnaporthe oryzae</name>
    <dbReference type="NCBI Taxonomy" id="242507"/>
    <lineage>
        <taxon>Eukaryota</taxon>
        <taxon>Fungi</taxon>
        <taxon>Dikarya</taxon>
        <taxon>Ascomycota</taxon>
        <taxon>Pezizomycotina</taxon>
        <taxon>Sordariomycetes</taxon>
        <taxon>Sordariomycetidae</taxon>
        <taxon>Magnaporthales</taxon>
        <taxon>Pyriculariaceae</taxon>
        <taxon>Pyricularia</taxon>
    </lineage>
</organism>
<gene>
    <name evidence="11" type="ORF">MGG_16486</name>
</gene>
<evidence type="ECO:0000259" key="10">
    <source>
        <dbReference type="Pfam" id="PF20255"/>
    </source>
</evidence>
<dbReference type="GO" id="GO:0004843">
    <property type="term" value="F:cysteine-type deubiquitinase activity"/>
    <property type="evidence" value="ECO:0007669"/>
    <property type="project" value="UniProtKB-EC"/>
</dbReference>
<dbReference type="KEGG" id="mgr:MGG_16486"/>
<feature type="region of interest" description="Disordered" evidence="7">
    <location>
        <begin position="1223"/>
        <end position="1243"/>
    </location>
</feature>
<evidence type="ECO:0000259" key="9">
    <source>
        <dbReference type="Pfam" id="PF12359"/>
    </source>
</evidence>
<dbReference type="HOGENOM" id="CLU_000211_1_0_1"/>
<evidence type="ECO:0000313" key="12">
    <source>
        <dbReference type="Proteomes" id="UP000009058"/>
    </source>
</evidence>
<dbReference type="InParanoid" id="G4MQF7"/>
<dbReference type="VEuPathDB" id="FungiDB:MGG_16486"/>
<dbReference type="InterPro" id="IPR046541">
    <property type="entry name" value="DUF6606"/>
</dbReference>
<dbReference type="STRING" id="242507.G4MQF7"/>
<reference key="2">
    <citation type="submission" date="2011-05" db="EMBL/GenBank/DDBJ databases">
        <title>The Genome Sequence of Magnaporthe oryzae 70-15.</title>
        <authorList>
            <consortium name="The Broad Institute Genome Sequencing Platform"/>
            <person name="Ma L.-J."/>
            <person name="Dead R."/>
            <person name="Young S.K."/>
            <person name="Zeng Q."/>
            <person name="Gargeya S."/>
            <person name="Fitzgerald M."/>
            <person name="Haas B."/>
            <person name="Abouelleil A."/>
            <person name="Alvarado L."/>
            <person name="Arachchi H.M."/>
            <person name="Berlin A."/>
            <person name="Brown A."/>
            <person name="Chapman S.B."/>
            <person name="Chen Z."/>
            <person name="Dunbar C."/>
            <person name="Freedman E."/>
            <person name="Gearin G."/>
            <person name="Gellesch M."/>
            <person name="Goldberg J."/>
            <person name="Griggs A."/>
            <person name="Gujja S."/>
            <person name="Heiman D."/>
            <person name="Howarth C."/>
            <person name="Larson L."/>
            <person name="Lui A."/>
            <person name="MacDonald P.J.P."/>
            <person name="Mehta T."/>
            <person name="Montmayeur A."/>
            <person name="Murphy C."/>
            <person name="Neiman D."/>
            <person name="Pearson M."/>
            <person name="Priest M."/>
            <person name="Roberts A."/>
            <person name="Saif S."/>
            <person name="Shea T."/>
            <person name="Shenoy N."/>
            <person name="Sisk P."/>
            <person name="Stolte C."/>
            <person name="Sykes S."/>
            <person name="Yandava C."/>
            <person name="Wortman J."/>
            <person name="Nusbaum C."/>
            <person name="Birren B."/>
        </authorList>
    </citation>
    <scope>NUCLEOTIDE SEQUENCE</scope>
    <source>
        <strain>70-15</strain>
    </source>
</reference>
<evidence type="ECO:0000256" key="3">
    <source>
        <dbReference type="ARBA" id="ARBA00022670"/>
    </source>
</evidence>
<feature type="domain" description="DUF3645" evidence="9">
    <location>
        <begin position="1618"/>
        <end position="1649"/>
    </location>
</feature>
<dbReference type="eggNOG" id="ENOG502QUFK">
    <property type="taxonomic scope" value="Eukaryota"/>
</dbReference>
<dbReference type="OMA" id="RRIYHMP"/>
<evidence type="ECO:0000256" key="2">
    <source>
        <dbReference type="ARBA" id="ARBA00012759"/>
    </source>
</evidence>
<sequence>MACIEKFATYVTLGNRALMRSAASMIRRMTQAQNEHGYIHCDKLEQVLDEIGEKVSGEAVCINVVFQNAGVLIGRHQDSVYVESFELLPLNSAVIKSPGRLRRYFPGPAMAIKLGAFRDREFQKSFAEVLHKLCHQSCPDICPLVKKAGQLHEETRDTVDPVYVTEFMTAFLGPVTKHVDNITQGVWKNTRDEIIWHKSFMPWRRSPVWLLLRVSLQLLLGHETASTSQAKCLYKLLMLFFIASLLMDGLFHQDLSSDMIEIMRFKVARRKYKLFAAFQGEVEEQVISFADKVMTDAARELISRQRSFVANKSPDNKLRRLESVNFVNDTVSRLKNLDEFIKSISDRTMSLDRASFCPPAYMSTFSKGSLPDLFGWSIFDIHGYTAFRLAEVEAWVSDHLDGWLSQAMISEKACSELSDLITTYKRIATSVYKTNSEGRSIMVLVLIELWVACDKIATGQIPRLEQYNLCIPAGLFESFLLPFREQMARLNRVEEYLERRCRAADQLLPCIFSSFSDPQSFAVRFYSQSTHHQNMLVEIESKVAKQRRAKIAELSKVQAEYRRLYNLFESENCRYVELLNKNGRPYITHSRSCSRCSYQRQMKALNISIHEWPLPRSKMKAQATVFELCVPVPFSEWRDITTFILLDVLKCQYGKISIGRQEQSLGTYPALSKFRAPSCADQRIGLESSTKPSARTHRVRKPVPNLEIDDVCVNNGLEYYYFDQSCSEYVTRIQVTQDLPKLCTFKLPPESKVLEKYLFRPSMCPAGPVPNAAIANQAECPPHLSIEEYKGLCSIVAGNKIQWQNIFLQLAIPSVSFRRAETGCTVLQAMYQAGPPDHKKTTLRQSHSIFGNAKFCAEFVVQLRLATRRIKQNWESAPALAVFISAATRILSLSSDAQVQDSCFEFLAEARQTAFDWLEKIRAKEICSVNSGEPEMELKARSAEIALICTATFDVEEPYFGRLLTDEESASILLQILSRLTVFGKSSALDRAIRSAWPAYSGGTGWNPVSDTAYYWLETSTESVCGRSLAVHFNLLTAELLVNGSPLSRLPSDWESHPTYRTLFGNQILDVMPSNVPGMRFSVKKAVSGYVLNLGLQLSGIGSEDEDLIISAKRLNAGPDASIYHLVPARVFRNKLPESFVTGQSHWYNNVRILLPPPPPRLPVARITRLAIDNNHPPVPSSPHLLGTSSPWLQTTDSSAVWTQAPLDEEPSTAVRRILRAPEGTGSHMPETTKTASNKAHLPGGNPRIWELVKRFESQAVSDFQKRYATDLKGSIQALESRFAGPTAGLSGNDCAFLKTELESYKATYIRHMNWLFSILEASIGIDGDPATQATRPLPRISGKFFISQLAADRWKLLPDAWKEPIVEYGLAIYQVQRAERLLALASPERQHELTAELSNPGHSNWDPLELPLLLLMEIETNMTIRAIQMCIAKEMISPPGRQNASMQLNMGEGKSSIIVPAVAAILASIRESLFIYTMGIQRPLAFSPGRWLLLHHVLDVVRQVCPSLVYEMPRAIEYSDRHGPNSFPFIRILGGSETQYRLVCAVARQICQIGFAGVPIARQTKIAQVEDPERCSLWTDTIKNSLLLLRGLLAGGILGFVLGQKRWRVNYGLDLERRPPTRLVVPYRAKDSPSPRSEFSHPEVVILLISFSYYYRGFGDQNLFHAFEHFLHSDQPNQEYQEWVRGVQDLSPAFQHLEGINIKDRFQITTQVFPVLRYSKAAVDYFLRNVVFPRFMKDFPSKLTASGWDFGAVKSHPTIGFSGTKDSREFLPLSVQHLDLKNQQHIDALVIEYLLQNETEVMLLPSREETETAANDAEQVLTAVVNAYPDVHVMLDVGAQILELNNLQMAKQWLEMNNQVAGLGGTGHTKKQACVYLDDHDELRIVDLRGATELLQISPYAQLLDQCLVFLDEAHTRGTDLKLPVYYRAAVTLGPALTKDRLIQEIQSKILQRRGPDRDSAITPIEVSEIIEWSIAETCIDLERCVGLWAVQGKRFAHQQHLWYEISGGSKLSEDGKKRQTKQWAEKFLEDEARTIQDLYRPGPRLPTLCCDGHADHDGVNLIEKHVAKFGRSADTSSATALQEEQERELSPEIQKEMQIQRPHPADPAEHSLDPEMVYFIRTGVVRKGAIPSAFSPAFSTLSCTTAAAHLTDMDEFPQNLLVTRDFARTIKTSGHEGRGSENKTDQFLRPVQWVVTSAGGRPNDGGGAVATTMVIISPFEAQNLISEFETKHRRVVLHLYAPRVLLGFRPLDGLRLYTTPALSDGWAVSPRLVLQLNLFSGQLYFNSFVKYTAVCDMLGLDWRGCAGKQEQSVSGVGADGFVNPVFRSTDHETGCTFRHSPVGFLKVFLSKVRRDSKGIDRTHIGKMLDAVLLTEKDFVN</sequence>
<proteinExistence type="predicted"/>
<feature type="domain" description="DUF3638" evidence="8">
    <location>
        <begin position="1403"/>
        <end position="1469"/>
    </location>
</feature>
<dbReference type="Pfam" id="PF12340">
    <property type="entry name" value="DUF3638"/>
    <property type="match status" value="1"/>
</dbReference>
<dbReference type="PANTHER" id="PTHR13367">
    <property type="entry name" value="UBIQUITIN THIOESTERASE"/>
    <property type="match status" value="1"/>
</dbReference>
<dbReference type="Proteomes" id="UP000009058">
    <property type="component" value="Chromosome 1"/>
</dbReference>
<dbReference type="GeneID" id="12986437"/>
<dbReference type="OrthoDB" id="3182339at2759"/>
<dbReference type="GO" id="GO:0006508">
    <property type="term" value="P:proteolysis"/>
    <property type="evidence" value="ECO:0007669"/>
    <property type="project" value="UniProtKB-KW"/>
</dbReference>
<dbReference type="EMBL" id="CM001231">
    <property type="protein sequence ID" value="EHA58143.1"/>
    <property type="molecule type" value="Genomic_DNA"/>
</dbReference>
<dbReference type="InterPro" id="IPR051346">
    <property type="entry name" value="OTU_Deubiquitinase"/>
</dbReference>
<keyword evidence="4" id="KW-0833">Ubl conjugation pathway</keyword>
<evidence type="ECO:0000259" key="8">
    <source>
        <dbReference type="Pfam" id="PF12340"/>
    </source>
</evidence>
<dbReference type="Pfam" id="PF12359">
    <property type="entry name" value="DUF3645"/>
    <property type="match status" value="1"/>
</dbReference>
<keyword evidence="12" id="KW-1185">Reference proteome</keyword>
<dbReference type="InterPro" id="IPR022099">
    <property type="entry name" value="DUF3638"/>
</dbReference>
<reference evidence="11 12" key="1">
    <citation type="journal article" date="2005" name="Nature">
        <title>The genome sequence of the rice blast fungus Magnaporthe grisea.</title>
        <authorList>
            <person name="Dean R.A."/>
            <person name="Talbot N.J."/>
            <person name="Ebbole D.J."/>
            <person name="Farman M.L."/>
            <person name="Mitchell T.K."/>
            <person name="Orbach M.J."/>
            <person name="Thon M."/>
            <person name="Kulkarni R."/>
            <person name="Xu J.R."/>
            <person name="Pan H."/>
            <person name="Read N.D."/>
            <person name="Lee Y.H."/>
            <person name="Carbone I."/>
            <person name="Brown D."/>
            <person name="Oh Y.Y."/>
            <person name="Donofrio N."/>
            <person name="Jeong J.S."/>
            <person name="Soanes D.M."/>
            <person name="Djonovic S."/>
            <person name="Kolomiets E."/>
            <person name="Rehmeyer C."/>
            <person name="Li W."/>
            <person name="Harding M."/>
            <person name="Kim S."/>
            <person name="Lebrun M.H."/>
            <person name="Bohnert H."/>
            <person name="Coughlan S."/>
            <person name="Butler J."/>
            <person name="Calvo S."/>
            <person name="Ma L.J."/>
            <person name="Nicol R."/>
            <person name="Purcell S."/>
            <person name="Nusbaum C."/>
            <person name="Galagan J.E."/>
            <person name="Birren B.W."/>
        </authorList>
    </citation>
    <scope>NUCLEOTIDE SEQUENCE [LARGE SCALE GENOMIC DNA]</scope>
    <source>
        <strain evidence="12">70-15 / ATCC MYA-4617 / FGSC 8958</strain>
    </source>
</reference>
<evidence type="ECO:0000313" key="11">
    <source>
        <dbReference type="EMBL" id="EHA58143.1"/>
    </source>
</evidence>
<evidence type="ECO:0000256" key="4">
    <source>
        <dbReference type="ARBA" id="ARBA00022786"/>
    </source>
</evidence>
<dbReference type="PANTHER" id="PTHR13367:SF34">
    <property type="match status" value="1"/>
</dbReference>
<dbReference type="EC" id="3.4.19.12" evidence="2"/>
<feature type="domain" description="DUF6606" evidence="10">
    <location>
        <begin position="3"/>
        <end position="246"/>
    </location>
</feature>
<keyword evidence="5" id="KW-0378">Hydrolase</keyword>
<protein>
    <recommendedName>
        <fullName evidence="2">ubiquitinyl hydrolase 1</fullName>
        <ecNumber evidence="2">3.4.19.12</ecNumber>
    </recommendedName>
</protein>
<name>G4MQF7_PYRO7</name>
<evidence type="ECO:0000256" key="6">
    <source>
        <dbReference type="ARBA" id="ARBA00022807"/>
    </source>
</evidence>
<keyword evidence="3" id="KW-0645">Protease</keyword>
<evidence type="ECO:0000256" key="7">
    <source>
        <dbReference type="SAM" id="MobiDB-lite"/>
    </source>
</evidence>
<dbReference type="RefSeq" id="XP_003710755.1">
    <property type="nucleotide sequence ID" value="XM_003710707.1"/>
</dbReference>
<evidence type="ECO:0000256" key="5">
    <source>
        <dbReference type="ARBA" id="ARBA00022801"/>
    </source>
</evidence>
<comment type="catalytic activity">
    <reaction evidence="1">
        <text>Thiol-dependent hydrolysis of ester, thioester, amide, peptide and isopeptide bonds formed by the C-terminal Gly of ubiquitin (a 76-residue protein attached to proteins as an intracellular targeting signal).</text>
        <dbReference type="EC" id="3.4.19.12"/>
    </reaction>
</comment>
<keyword evidence="6" id="KW-0788">Thiol protease</keyword>
<dbReference type="InterPro" id="IPR022105">
    <property type="entry name" value="DUF3645"/>
</dbReference>
<accession>G4MQF7</accession>